<organism evidence="5 6">
    <name type="scientific">Ruminiclostridium cellobioparum subsp. termitidis CT1112</name>
    <dbReference type="NCBI Taxonomy" id="1195236"/>
    <lineage>
        <taxon>Bacteria</taxon>
        <taxon>Bacillati</taxon>
        <taxon>Bacillota</taxon>
        <taxon>Clostridia</taxon>
        <taxon>Eubacteriales</taxon>
        <taxon>Oscillospiraceae</taxon>
        <taxon>Ruminiclostridium</taxon>
    </lineage>
</organism>
<evidence type="ECO:0000256" key="1">
    <source>
        <dbReference type="SAM" id="Coils"/>
    </source>
</evidence>
<dbReference type="STRING" id="1195236.CTER_2697"/>
<feature type="compositionally biased region" description="Basic and acidic residues" evidence="2">
    <location>
        <begin position="28"/>
        <end position="37"/>
    </location>
</feature>
<protein>
    <recommendedName>
        <fullName evidence="7">DUF4157 domain-containing protein</fullName>
    </recommendedName>
</protein>
<sequence>MQTKMLVKKPEPASGRTNNPVNNNHKNKPAENKKRVRTTDYKKLLQMMLNDPDAITREEFLFLQSIIGYRQAVAAREKAKLRKQQRKIEQTNVAMKPSLSGRSNSEIGKDSDGKKEDISSKDNSTKPPIQMKKDDGNTSASSSSMQHNLRAGLEKLSGVDLSDVKVHQNSDKPPQIGALAYTQGNDIHIAPGKEKHLPHEGWHAVQQKQGRVTPTMQMKTGALVNDNAGLEKEADVMGAKAESVGSTESIVQLKKLPNMQQESKVIQRITQEEAIRLSKQNTHDANEGNTWNIKAGEYNRYVFEAQDMLRDIGYNLSKHGVDGKWSPDGETYKALLKFQKICKDTYNGLKQNAPAQTLAQVKYMQGVEPIGKLDKATYDALKKEKGNKIIRVKEENERTEKKKKELAINTNNKPKKATEDKKQDTIDADDVLDGIQTVIDVIGFVPGVGDIADGVNVGISVVRKDWLGAVFSGIALIPAVGSVIATPMKAISKALKVGKVGKFSKVVTDAIEFLVKFLGGGNKVIKKLSGYLDNLKGILRKIPELIKSAAEIKLVKTLGGNKVIQKIISFAKSVRNGIDTICKKADEIFTSVKNAIFPEVSVKKAVATETPVKKAVVTETPVRKAVTPEMQVKNAGDKGTANTGVSEVGNVKPFDIVKYGDKTPGIQNHHGVMDMWAQKNIPGYKPRPADSTAMALTPEQHNATRSVFGKWKYENYGFKGQVDWKSISPQQIQKLSEDMFDAAKVPQAARRDYYQEFHRYIYGLEK</sequence>
<gene>
    <name evidence="5" type="ORF">CTER_2697</name>
</gene>
<accession>S0FSE6</accession>
<feature type="domain" description="eCIS core" evidence="3">
    <location>
        <begin position="145"/>
        <end position="210"/>
    </location>
</feature>
<evidence type="ECO:0000313" key="5">
    <source>
        <dbReference type="EMBL" id="EMS71403.1"/>
    </source>
</evidence>
<evidence type="ECO:0000259" key="4">
    <source>
        <dbReference type="Pfam" id="PF15652"/>
    </source>
</evidence>
<dbReference type="InterPro" id="IPR028900">
    <property type="entry name" value="Tox-SHH_dom"/>
</dbReference>
<dbReference type="InterPro" id="IPR036366">
    <property type="entry name" value="PGBDSf"/>
</dbReference>
<dbReference type="Proteomes" id="UP000014155">
    <property type="component" value="Unassembled WGS sequence"/>
</dbReference>
<keyword evidence="6" id="KW-1185">Reference proteome</keyword>
<reference evidence="5 6" key="1">
    <citation type="journal article" date="2013" name="Genome Announc.">
        <title>Draft Genome Sequence of the Cellulolytic, Mesophilic, Anaerobic Bacterium Clostridium termitidis Strain CT1112 (DSM 5398).</title>
        <authorList>
            <person name="Lal S."/>
            <person name="Ramachandran U."/>
            <person name="Zhang X."/>
            <person name="Munir R."/>
            <person name="Sparling R."/>
            <person name="Levin D.B."/>
        </authorList>
    </citation>
    <scope>NUCLEOTIDE SEQUENCE [LARGE SCALE GENOMIC DNA]</scope>
    <source>
        <strain evidence="5 6">CT1112</strain>
    </source>
</reference>
<evidence type="ECO:0008006" key="7">
    <source>
        <dbReference type="Google" id="ProtNLM"/>
    </source>
</evidence>
<dbReference type="eggNOG" id="COG3177">
    <property type="taxonomic scope" value="Bacteria"/>
</dbReference>
<feature type="domain" description="Tox-SHH" evidence="4">
    <location>
        <begin position="666"/>
        <end position="760"/>
    </location>
</feature>
<proteinExistence type="predicted"/>
<dbReference type="eggNOG" id="COG3501">
    <property type="taxonomic scope" value="Bacteria"/>
</dbReference>
<keyword evidence="1" id="KW-0175">Coiled coil</keyword>
<feature type="coiled-coil region" evidence="1">
    <location>
        <begin position="382"/>
        <end position="409"/>
    </location>
</feature>
<dbReference type="Pfam" id="PF13699">
    <property type="entry name" value="eCIS_core"/>
    <property type="match status" value="1"/>
</dbReference>
<dbReference type="Gene3D" id="1.10.101.10">
    <property type="entry name" value="PGBD-like superfamily/PGBD"/>
    <property type="match status" value="1"/>
</dbReference>
<dbReference type="EMBL" id="AORV01000038">
    <property type="protein sequence ID" value="EMS71403.1"/>
    <property type="molecule type" value="Genomic_DNA"/>
</dbReference>
<dbReference type="eggNOG" id="COG5444">
    <property type="taxonomic scope" value="Bacteria"/>
</dbReference>
<dbReference type="AlphaFoldDB" id="S0FSE6"/>
<evidence type="ECO:0000256" key="2">
    <source>
        <dbReference type="SAM" id="MobiDB-lite"/>
    </source>
</evidence>
<feature type="region of interest" description="Disordered" evidence="2">
    <location>
        <begin position="82"/>
        <end position="146"/>
    </location>
</feature>
<dbReference type="Pfam" id="PF15652">
    <property type="entry name" value="Tox-SHH"/>
    <property type="match status" value="1"/>
</dbReference>
<name>S0FSE6_RUMCE</name>
<feature type="region of interest" description="Disordered" evidence="2">
    <location>
        <begin position="1"/>
        <end position="37"/>
    </location>
</feature>
<evidence type="ECO:0000259" key="3">
    <source>
        <dbReference type="Pfam" id="PF13699"/>
    </source>
</evidence>
<evidence type="ECO:0000313" key="6">
    <source>
        <dbReference type="Proteomes" id="UP000014155"/>
    </source>
</evidence>
<comment type="caution">
    <text evidence="5">The sequence shown here is derived from an EMBL/GenBank/DDBJ whole genome shotgun (WGS) entry which is preliminary data.</text>
</comment>
<dbReference type="RefSeq" id="WP_004626496.1">
    <property type="nucleotide sequence ID" value="NZ_AORV01000038.1"/>
</dbReference>
<feature type="compositionally biased region" description="Basic and acidic residues" evidence="2">
    <location>
        <begin position="107"/>
        <end position="124"/>
    </location>
</feature>
<dbReference type="InterPro" id="IPR025295">
    <property type="entry name" value="eCIS_core_dom"/>
</dbReference>
<dbReference type="PATRIC" id="fig|1195236.3.peg.3017"/>
<dbReference type="CDD" id="cd20745">
    <property type="entry name" value="FIX_RhsA_AHH_HNH-like"/>
    <property type="match status" value="1"/>
</dbReference>
<feature type="compositionally biased region" description="Polar residues" evidence="2">
    <location>
        <begin position="137"/>
        <end position="146"/>
    </location>
</feature>